<proteinExistence type="predicted"/>
<reference evidence="2" key="1">
    <citation type="submission" date="2017-09" db="EMBL/GenBank/DDBJ databases">
        <title>Depth-based differentiation of microbial function through sediment-hosted aquifers and enrichment of novel symbionts in the deep terrestrial subsurface.</title>
        <authorList>
            <person name="Probst A.J."/>
            <person name="Ladd B."/>
            <person name="Jarett J.K."/>
            <person name="Geller-Mcgrath D.E."/>
            <person name="Sieber C.M.K."/>
            <person name="Emerson J.B."/>
            <person name="Anantharaman K."/>
            <person name="Thomas B.C."/>
            <person name="Malmstrom R."/>
            <person name="Stieglmeier M."/>
            <person name="Klingl A."/>
            <person name="Woyke T."/>
            <person name="Ryan C.M."/>
            <person name="Banfield J.F."/>
        </authorList>
    </citation>
    <scope>NUCLEOTIDE SEQUENCE [LARGE SCALE GENOMIC DNA]</scope>
</reference>
<dbReference type="AlphaFoldDB" id="A0A2M7TGV6"/>
<evidence type="ECO:0000313" key="1">
    <source>
        <dbReference type="EMBL" id="PIZ45380.1"/>
    </source>
</evidence>
<dbReference type="EMBL" id="PFNL01000138">
    <property type="protein sequence ID" value="PIZ45380.1"/>
    <property type="molecule type" value="Genomic_DNA"/>
</dbReference>
<name>A0A2M7TGV6_UNCKA</name>
<dbReference type="Proteomes" id="UP000228920">
    <property type="component" value="Unassembled WGS sequence"/>
</dbReference>
<evidence type="ECO:0000313" key="2">
    <source>
        <dbReference type="Proteomes" id="UP000228920"/>
    </source>
</evidence>
<comment type="caution">
    <text evidence="1">The sequence shown here is derived from an EMBL/GenBank/DDBJ whole genome shotgun (WGS) entry which is preliminary data.</text>
</comment>
<sequence length="121" mass="13878">MHTQYIAGTIFQVPFEIFLSPISVDAHLEIREDVLFLNGVGLFRFIEGKPVERDWTLLIVPLPEIPMVLSVDQKDALVHVIDQTKERALVRNGAQISITLFKNPFQIIEIGVYRFTMIRLS</sequence>
<gene>
    <name evidence="1" type="ORF">COY32_05315</name>
</gene>
<organism evidence="1 2">
    <name type="scientific">candidate division WWE3 bacterium CG_4_10_14_0_2_um_filter_41_14</name>
    <dbReference type="NCBI Taxonomy" id="1975072"/>
    <lineage>
        <taxon>Bacteria</taxon>
        <taxon>Katanobacteria</taxon>
    </lineage>
</organism>
<protein>
    <submittedName>
        <fullName evidence="1">Uncharacterized protein</fullName>
    </submittedName>
</protein>
<accession>A0A2M7TGV6</accession>